<feature type="signal peptide" evidence="1">
    <location>
        <begin position="1"/>
        <end position="30"/>
    </location>
</feature>
<dbReference type="Proteomes" id="UP001268610">
    <property type="component" value="Unassembled WGS sequence"/>
</dbReference>
<dbReference type="RefSeq" id="WP_310866141.1">
    <property type="nucleotide sequence ID" value="NZ_JAVLSF010000364.1"/>
</dbReference>
<protein>
    <submittedName>
        <fullName evidence="2">Uncharacterized protein</fullName>
    </submittedName>
</protein>
<name>A0AAJ2LQF5_9HYPH</name>
<proteinExistence type="predicted"/>
<organism evidence="2 3">
    <name type="scientific">Rhizobium hidalgonense</name>
    <dbReference type="NCBI Taxonomy" id="1538159"/>
    <lineage>
        <taxon>Bacteria</taxon>
        <taxon>Pseudomonadati</taxon>
        <taxon>Pseudomonadota</taxon>
        <taxon>Alphaproteobacteria</taxon>
        <taxon>Hyphomicrobiales</taxon>
        <taxon>Rhizobiaceae</taxon>
        <taxon>Rhizobium/Agrobacterium group</taxon>
        <taxon>Rhizobium</taxon>
    </lineage>
</organism>
<sequence>MLNTFKNILSNPRRMALILTGCLLTNAAFAAKPPRIDSPDTPLNAQTLQAMIECRDNGERAGLMDLVMLSGELSWIKRNTDDTSAGMYGYTLKKPLVIFGQPYQQVVLHKDFVSVVLPKNTDIAVLAKQHRLTAIPSTRFKQYYRFINPKTGPMLSVYQLPDDPMAALLGKPASTTTSYLG</sequence>
<evidence type="ECO:0000256" key="1">
    <source>
        <dbReference type="SAM" id="SignalP"/>
    </source>
</evidence>
<accession>A0AAJ2LQF5</accession>
<evidence type="ECO:0000313" key="2">
    <source>
        <dbReference type="EMBL" id="MDR9777993.1"/>
    </source>
</evidence>
<dbReference type="AlphaFoldDB" id="A0AAJ2LQF5"/>
<reference evidence="2" key="1">
    <citation type="submission" date="2023-04" db="EMBL/GenBank/DDBJ databases">
        <title>Genomic characterization of faba bean (Vicia faba) microsymbionts in Mexican soils.</title>
        <authorList>
            <person name="Rivera Orduna F.N."/>
            <person name="Guevara-Luna J."/>
            <person name="Yan J."/>
            <person name="Arroyo-Herrera I."/>
            <person name="Li Y."/>
            <person name="Vasquez-Murrieta M.S."/>
            <person name="Wang E.T."/>
        </authorList>
    </citation>
    <scope>NUCLEOTIDE SEQUENCE</scope>
    <source>
        <strain evidence="2">CH26</strain>
    </source>
</reference>
<feature type="chain" id="PRO_5042475649" evidence="1">
    <location>
        <begin position="31"/>
        <end position="181"/>
    </location>
</feature>
<feature type="non-terminal residue" evidence="2">
    <location>
        <position position="181"/>
    </location>
</feature>
<gene>
    <name evidence="2" type="ORF">RJJ65_36275</name>
</gene>
<dbReference type="EMBL" id="JAVLSF010000364">
    <property type="protein sequence ID" value="MDR9777993.1"/>
    <property type="molecule type" value="Genomic_DNA"/>
</dbReference>
<keyword evidence="1" id="KW-0732">Signal</keyword>
<evidence type="ECO:0000313" key="3">
    <source>
        <dbReference type="Proteomes" id="UP001268610"/>
    </source>
</evidence>
<comment type="caution">
    <text evidence="2">The sequence shown here is derived from an EMBL/GenBank/DDBJ whole genome shotgun (WGS) entry which is preliminary data.</text>
</comment>